<feature type="domain" description="Solute-binding protein family 3/N-terminal" evidence="2">
    <location>
        <begin position="32"/>
        <end position="181"/>
    </location>
</feature>
<sequence length="253" mass="26440">MVASLELARAALVKGGVLRAGVNLSNFLLVSSRGPNDEPRGVSPSLCLELANRLDAELEIVPYANPGLLADGAAKGEWAVGLIGAEPARAATIAFTRPYAEIEATYAVPPGSSYGDVAAVDAAGCTVAVSRRSAYGLWLEANLEKASLEQTAEPGLAASADLFFDARADALAGLRPWLLGLRADDDRFREFRVLDGRFATVNQAIGTPRLGREDDALPFLAAFVDDVTSSGLVADLIRDTGVEGKLSVAAAKK</sequence>
<evidence type="ECO:0000256" key="1">
    <source>
        <dbReference type="ARBA" id="ARBA00022729"/>
    </source>
</evidence>
<evidence type="ECO:0000259" key="2">
    <source>
        <dbReference type="Pfam" id="PF00497"/>
    </source>
</evidence>
<dbReference type="Proteomes" id="UP001363151">
    <property type="component" value="Unassembled WGS sequence"/>
</dbReference>
<protein>
    <submittedName>
        <fullName evidence="3">Bacterial extracellular solute-binding protein</fullName>
    </submittedName>
</protein>
<reference evidence="3 4" key="1">
    <citation type="submission" date="2024-03" db="EMBL/GenBank/DDBJ databases">
        <title>Aureococcus anophagefferens CCMP1851 and Kratosvirus quantuckense: Draft genome of a second virus-susceptible host strain in the model system.</title>
        <authorList>
            <person name="Chase E."/>
            <person name="Truchon A.R."/>
            <person name="Schepens W."/>
            <person name="Wilhelm S.W."/>
        </authorList>
    </citation>
    <scope>NUCLEOTIDE SEQUENCE [LARGE SCALE GENOMIC DNA]</scope>
    <source>
        <strain evidence="3 4">CCMP1851</strain>
    </source>
</reference>
<evidence type="ECO:0000313" key="4">
    <source>
        <dbReference type="Proteomes" id="UP001363151"/>
    </source>
</evidence>
<dbReference type="Pfam" id="PF00497">
    <property type="entry name" value="SBP_bac_3"/>
    <property type="match status" value="1"/>
</dbReference>
<dbReference type="PANTHER" id="PTHR35936">
    <property type="entry name" value="MEMBRANE-BOUND LYTIC MUREIN TRANSGLYCOSYLASE F"/>
    <property type="match status" value="1"/>
</dbReference>
<evidence type="ECO:0000313" key="3">
    <source>
        <dbReference type="EMBL" id="KAK7231295.1"/>
    </source>
</evidence>
<proteinExistence type="predicted"/>
<organism evidence="3 4">
    <name type="scientific">Aureococcus anophagefferens</name>
    <name type="common">Harmful bloom alga</name>
    <dbReference type="NCBI Taxonomy" id="44056"/>
    <lineage>
        <taxon>Eukaryota</taxon>
        <taxon>Sar</taxon>
        <taxon>Stramenopiles</taxon>
        <taxon>Ochrophyta</taxon>
        <taxon>Pelagophyceae</taxon>
        <taxon>Pelagomonadales</taxon>
        <taxon>Pelagomonadaceae</taxon>
        <taxon>Aureococcus</taxon>
    </lineage>
</organism>
<name>A0ABR1FIA3_AURAN</name>
<accession>A0ABR1FIA3</accession>
<keyword evidence="1" id="KW-0732">Signal</keyword>
<comment type="caution">
    <text evidence="3">The sequence shown here is derived from an EMBL/GenBank/DDBJ whole genome shotgun (WGS) entry which is preliminary data.</text>
</comment>
<dbReference type="InterPro" id="IPR001638">
    <property type="entry name" value="Solute-binding_3/MltF_N"/>
</dbReference>
<dbReference type="EMBL" id="JBBJCI010000417">
    <property type="protein sequence ID" value="KAK7231295.1"/>
    <property type="molecule type" value="Genomic_DNA"/>
</dbReference>
<dbReference type="Gene3D" id="3.40.190.10">
    <property type="entry name" value="Periplasmic binding protein-like II"/>
    <property type="match status" value="2"/>
</dbReference>
<dbReference type="SUPFAM" id="SSF53850">
    <property type="entry name" value="Periplasmic binding protein-like II"/>
    <property type="match status" value="1"/>
</dbReference>
<dbReference type="PANTHER" id="PTHR35936:SF17">
    <property type="entry name" value="ARGININE-BINDING EXTRACELLULAR PROTEIN ARTP"/>
    <property type="match status" value="1"/>
</dbReference>
<gene>
    <name evidence="3" type="ORF">SO694_00073128</name>
</gene>
<keyword evidence="4" id="KW-1185">Reference proteome</keyword>